<dbReference type="Pfam" id="PF01925">
    <property type="entry name" value="TauE"/>
    <property type="match status" value="1"/>
</dbReference>
<keyword evidence="3 5" id="KW-1133">Transmembrane helix</keyword>
<reference evidence="6" key="1">
    <citation type="journal article" date="2020" name="mSystems">
        <title>Genome- and Community-Level Interaction Insights into Carbon Utilization and Element Cycling Functions of Hydrothermarchaeota in Hydrothermal Sediment.</title>
        <authorList>
            <person name="Zhou Z."/>
            <person name="Liu Y."/>
            <person name="Xu W."/>
            <person name="Pan J."/>
            <person name="Luo Z.H."/>
            <person name="Li M."/>
        </authorList>
    </citation>
    <scope>NUCLEOTIDE SEQUENCE [LARGE SCALE GENOMIC DNA]</scope>
    <source>
        <strain evidence="6">HyVt-102</strain>
    </source>
</reference>
<name>A0A7C0VB88_UNCW3</name>
<feature type="transmembrane region" description="Helical" evidence="5">
    <location>
        <begin position="175"/>
        <end position="192"/>
    </location>
</feature>
<dbReference type="EMBL" id="DQWE01000309">
    <property type="protein sequence ID" value="HDI83432.1"/>
    <property type="molecule type" value="Genomic_DNA"/>
</dbReference>
<keyword evidence="2 5" id="KW-0812">Transmembrane</keyword>
<dbReference type="Proteomes" id="UP000885847">
    <property type="component" value="Unassembled WGS sequence"/>
</dbReference>
<comment type="subcellular location">
    <subcellularLocation>
        <location evidence="5">Cell membrane</location>
        <topology evidence="5">Multi-pass membrane protein</topology>
    </subcellularLocation>
    <subcellularLocation>
        <location evidence="1">Membrane</location>
        <topology evidence="1">Multi-pass membrane protein</topology>
    </subcellularLocation>
</comment>
<protein>
    <recommendedName>
        <fullName evidence="5">Probable membrane transporter protein</fullName>
    </recommendedName>
</protein>
<comment type="caution">
    <text evidence="6">The sequence shown here is derived from an EMBL/GenBank/DDBJ whole genome shotgun (WGS) entry which is preliminary data.</text>
</comment>
<evidence type="ECO:0000256" key="1">
    <source>
        <dbReference type="ARBA" id="ARBA00004141"/>
    </source>
</evidence>
<evidence type="ECO:0000313" key="6">
    <source>
        <dbReference type="EMBL" id="HDI83432.1"/>
    </source>
</evidence>
<feature type="non-terminal residue" evidence="6">
    <location>
        <position position="1"/>
    </location>
</feature>
<dbReference type="AlphaFoldDB" id="A0A7C0VB88"/>
<evidence type="ECO:0000256" key="4">
    <source>
        <dbReference type="ARBA" id="ARBA00023136"/>
    </source>
</evidence>
<gene>
    <name evidence="6" type="ORF">ENF18_06555</name>
</gene>
<sequence>GMFGIGGGSVRIPLLVLIGMSIKSAFGVNLFVIPFSSLTGAFTHRRNIEWKIAGYMIPAGIGGSILGALFVGKFSDFTLVMLFFIVSIITVAGVHLQRIAPGLTAKLRPGLIPVFSGTFFLNLIIGLRGGSGGSLFPPLLKSLGVEIKKAIATSLFVTIFTALSAWVIYLGRGDVPWDAAIFVLLGSIVGSRTGSKLSLKTKPFWLEIGLTVLILGLAVIMIIKKL</sequence>
<feature type="transmembrane region" description="Helical" evidence="5">
    <location>
        <begin position="204"/>
        <end position="223"/>
    </location>
</feature>
<feature type="transmembrane region" description="Helical" evidence="5">
    <location>
        <begin position="52"/>
        <end position="72"/>
    </location>
</feature>
<evidence type="ECO:0000256" key="5">
    <source>
        <dbReference type="RuleBase" id="RU363041"/>
    </source>
</evidence>
<dbReference type="InterPro" id="IPR002781">
    <property type="entry name" value="TM_pro_TauE-like"/>
</dbReference>
<feature type="transmembrane region" description="Helical" evidence="5">
    <location>
        <begin position="150"/>
        <end position="169"/>
    </location>
</feature>
<organism evidence="6">
    <name type="scientific">candidate division WOR-3 bacterium</name>
    <dbReference type="NCBI Taxonomy" id="2052148"/>
    <lineage>
        <taxon>Bacteria</taxon>
        <taxon>Bacteria division WOR-3</taxon>
    </lineage>
</organism>
<feature type="transmembrane region" description="Helical" evidence="5">
    <location>
        <begin position="12"/>
        <end position="32"/>
    </location>
</feature>
<feature type="transmembrane region" description="Helical" evidence="5">
    <location>
        <begin position="79"/>
        <end position="99"/>
    </location>
</feature>
<accession>A0A7C0VB88</accession>
<keyword evidence="5" id="KW-1003">Cell membrane</keyword>
<dbReference type="PANTHER" id="PTHR43483:SF3">
    <property type="entry name" value="MEMBRANE TRANSPORTER PROTEIN HI_0806-RELATED"/>
    <property type="match status" value="1"/>
</dbReference>
<dbReference type="PANTHER" id="PTHR43483">
    <property type="entry name" value="MEMBRANE TRANSPORTER PROTEIN HI_0806-RELATED"/>
    <property type="match status" value="1"/>
</dbReference>
<proteinExistence type="inferred from homology"/>
<keyword evidence="4 5" id="KW-0472">Membrane</keyword>
<dbReference type="GO" id="GO:0005886">
    <property type="term" value="C:plasma membrane"/>
    <property type="evidence" value="ECO:0007669"/>
    <property type="project" value="UniProtKB-SubCell"/>
</dbReference>
<feature type="transmembrane region" description="Helical" evidence="5">
    <location>
        <begin position="111"/>
        <end position="129"/>
    </location>
</feature>
<comment type="similarity">
    <text evidence="5">Belongs to the 4-toluene sulfonate uptake permease (TSUP) (TC 2.A.102) family.</text>
</comment>
<evidence type="ECO:0000256" key="3">
    <source>
        <dbReference type="ARBA" id="ARBA00022989"/>
    </source>
</evidence>
<evidence type="ECO:0000256" key="2">
    <source>
        <dbReference type="ARBA" id="ARBA00022692"/>
    </source>
</evidence>